<dbReference type="InterPro" id="IPR005198">
    <property type="entry name" value="Glyco_hydro_76"/>
</dbReference>
<feature type="compositionally biased region" description="Low complexity" evidence="10">
    <location>
        <begin position="551"/>
        <end position="580"/>
    </location>
</feature>
<comment type="subcellular location">
    <subcellularLocation>
        <location evidence="2">Endomembrane system</location>
    </subcellularLocation>
</comment>
<protein>
    <recommendedName>
        <fullName evidence="4">mannan endo-1,6-alpha-mannosidase</fullName>
        <ecNumber evidence="4">3.2.1.101</ecNumber>
    </recommendedName>
</protein>
<feature type="compositionally biased region" description="Polar residues" evidence="10">
    <location>
        <begin position="540"/>
        <end position="550"/>
    </location>
</feature>
<comment type="similarity">
    <text evidence="3">Belongs to the glycosyl hydrolase 76 family.</text>
</comment>
<evidence type="ECO:0000256" key="11">
    <source>
        <dbReference type="SAM" id="SignalP"/>
    </source>
</evidence>
<accession>A0A0A1TAT1</accession>
<evidence type="ECO:0000256" key="6">
    <source>
        <dbReference type="ARBA" id="ARBA00022801"/>
    </source>
</evidence>
<keyword evidence="8" id="KW-0325">Glycoprotein</keyword>
<evidence type="ECO:0000313" key="12">
    <source>
        <dbReference type="EMBL" id="CEJ84309.1"/>
    </source>
</evidence>
<evidence type="ECO:0000256" key="4">
    <source>
        <dbReference type="ARBA" id="ARBA00012350"/>
    </source>
</evidence>
<evidence type="ECO:0000313" key="13">
    <source>
        <dbReference type="Proteomes" id="UP000039046"/>
    </source>
</evidence>
<evidence type="ECO:0000256" key="1">
    <source>
        <dbReference type="ARBA" id="ARBA00001452"/>
    </source>
</evidence>
<sequence length="664" mass="71412">MRLTLLAQSLGMAAALAPKDLDPESQKSIRNVAATIAHGTMSYYNGNATSNAVDVGNVQKPYYWWVAGGLWGVMLDYYRYTKDPSYNDALLQALLAKVNLGPENNYMPPEHALEEGNDDLFFWGSAVLSAAEHNFPQPQGNLPSWLDMAKNVFDQLQSRWDTKHCGGGIFWQIRADNPNGLTYKNSISNGGYFQLAARLARATGDDKYLQTAQEVWDWMWKLNWIDNRNYHIYDGAGIDSDCTKTNPQSYTYTHGIIMYGAAILAEHTGKSEWADRTEKLLDGASWFFWNQDSGGQKGVLYEASCEAVDRCWLANADMTTFKGFFSQFMWKTAILLPNLRDKVEQYMLPTTKAASQSCTGGSTGTACGERWYTEKFEGKTGLGPQMCALATIQGLLADENDKPFKASDIKRNSDATFKAMDPNRPDPVTSSAAPPPPSTTSTPPPPPPSTTEAPPSTTSSTESTTTSAEPSTSSSTSESSSVDIPPTTSSTPSSSTFATTTSSELLLSSTTTNSNDETSTLPTPTDPSTSTTDTPCPNEPSESAPSNTIKTSAPATTSDDTSSDCPSESTVPDTSSLSPSPTTLCFATSLRINSTTAPISVSPCSVSTAYTRPNLTTYTEAPPPPASSAPSRPPEAAAGIALTTNIWTLTTVSFGTIIAIWSLA</sequence>
<dbReference type="AlphaFoldDB" id="A0A0A1TAT1"/>
<dbReference type="SUPFAM" id="SSF48208">
    <property type="entry name" value="Six-hairpin glycosidases"/>
    <property type="match status" value="1"/>
</dbReference>
<feature type="signal peptide" evidence="11">
    <location>
        <begin position="1"/>
        <end position="15"/>
    </location>
</feature>
<dbReference type="Proteomes" id="UP000039046">
    <property type="component" value="Unassembled WGS sequence"/>
</dbReference>
<dbReference type="PANTHER" id="PTHR12145:SF38">
    <property type="entry name" value="MANNAN ENDO-1,6-ALPHA-MANNOSIDASE"/>
    <property type="match status" value="1"/>
</dbReference>
<evidence type="ECO:0000256" key="10">
    <source>
        <dbReference type="SAM" id="MobiDB-lite"/>
    </source>
</evidence>
<keyword evidence="6" id="KW-0378">Hydrolase</keyword>
<evidence type="ECO:0000256" key="7">
    <source>
        <dbReference type="ARBA" id="ARBA00023136"/>
    </source>
</evidence>
<feature type="chain" id="PRO_5012158470" description="mannan endo-1,6-alpha-mannosidase" evidence="11">
    <location>
        <begin position="16"/>
        <end position="664"/>
    </location>
</feature>
<dbReference type="EC" id="3.2.1.101" evidence="4"/>
<evidence type="ECO:0000256" key="9">
    <source>
        <dbReference type="ARBA" id="ARBA00023295"/>
    </source>
</evidence>
<evidence type="ECO:0000256" key="2">
    <source>
        <dbReference type="ARBA" id="ARBA00004308"/>
    </source>
</evidence>
<comment type="catalytic activity">
    <reaction evidence="1">
        <text>Random hydrolysis of (1-&gt;6)-alpha-D-mannosidic linkages in unbranched (1-&gt;6)-mannans.</text>
        <dbReference type="EC" id="3.2.1.101"/>
    </reaction>
</comment>
<dbReference type="GO" id="GO:0008496">
    <property type="term" value="F:mannan endo-1,6-alpha-mannosidase activity"/>
    <property type="evidence" value="ECO:0007669"/>
    <property type="project" value="UniProtKB-EC"/>
</dbReference>
<gene>
    <name evidence="12" type="ORF">VHEMI03440</name>
</gene>
<feature type="compositionally biased region" description="Pro residues" evidence="10">
    <location>
        <begin position="433"/>
        <end position="449"/>
    </location>
</feature>
<feature type="compositionally biased region" description="Pro residues" evidence="10">
    <location>
        <begin position="621"/>
        <end position="633"/>
    </location>
</feature>
<reference evidence="12 13" key="1">
    <citation type="journal article" date="2015" name="Genome Announc.">
        <title>Draft Genome Sequence and Gene Annotation of the Entomopathogenic Fungus Verticillium hemipterigenum.</title>
        <authorList>
            <person name="Horn F."/>
            <person name="Habel A."/>
            <person name="Scharf D.H."/>
            <person name="Dworschak J."/>
            <person name="Brakhage A.A."/>
            <person name="Guthke R."/>
            <person name="Hertweck C."/>
            <person name="Linde J."/>
        </authorList>
    </citation>
    <scope>NUCLEOTIDE SEQUENCE [LARGE SCALE GENOMIC DNA]</scope>
</reference>
<dbReference type="InterPro" id="IPR014480">
    <property type="entry name" value="Mannan-1_6-alpha_mannosidase"/>
</dbReference>
<feature type="region of interest" description="Disordered" evidence="10">
    <location>
        <begin position="405"/>
        <end position="580"/>
    </location>
</feature>
<dbReference type="Gene3D" id="1.50.10.20">
    <property type="match status" value="1"/>
</dbReference>
<dbReference type="Pfam" id="PF03663">
    <property type="entry name" value="Glyco_hydro_76"/>
    <property type="match status" value="1"/>
</dbReference>
<dbReference type="STRING" id="1531966.A0A0A1TAT1"/>
<evidence type="ECO:0000256" key="8">
    <source>
        <dbReference type="ARBA" id="ARBA00023180"/>
    </source>
</evidence>
<keyword evidence="5 11" id="KW-0732">Signal</keyword>
<dbReference type="FunFam" id="1.50.10.20:FF:000006">
    <property type="entry name" value="Mannan endo-1,6-alpha-mannosidase"/>
    <property type="match status" value="1"/>
</dbReference>
<evidence type="ECO:0000256" key="3">
    <source>
        <dbReference type="ARBA" id="ARBA00009699"/>
    </source>
</evidence>
<dbReference type="GO" id="GO:0016052">
    <property type="term" value="P:carbohydrate catabolic process"/>
    <property type="evidence" value="ECO:0007669"/>
    <property type="project" value="InterPro"/>
</dbReference>
<name>A0A0A1TAT1_9HYPO</name>
<feature type="compositionally biased region" description="Low complexity" evidence="10">
    <location>
        <begin position="450"/>
        <end position="535"/>
    </location>
</feature>
<feature type="region of interest" description="Disordered" evidence="10">
    <location>
        <begin position="615"/>
        <end position="635"/>
    </location>
</feature>
<organism evidence="12 13">
    <name type="scientific">[Torrubiella] hemipterigena</name>
    <dbReference type="NCBI Taxonomy" id="1531966"/>
    <lineage>
        <taxon>Eukaryota</taxon>
        <taxon>Fungi</taxon>
        <taxon>Dikarya</taxon>
        <taxon>Ascomycota</taxon>
        <taxon>Pezizomycotina</taxon>
        <taxon>Sordariomycetes</taxon>
        <taxon>Hypocreomycetidae</taxon>
        <taxon>Hypocreales</taxon>
        <taxon>Clavicipitaceae</taxon>
        <taxon>Clavicipitaceae incertae sedis</taxon>
        <taxon>'Torrubiella' clade</taxon>
    </lineage>
</organism>
<keyword evidence="13" id="KW-1185">Reference proteome</keyword>
<dbReference type="GO" id="GO:0012505">
    <property type="term" value="C:endomembrane system"/>
    <property type="evidence" value="ECO:0007669"/>
    <property type="project" value="UniProtKB-SubCell"/>
</dbReference>
<evidence type="ECO:0000256" key="5">
    <source>
        <dbReference type="ARBA" id="ARBA00022729"/>
    </source>
</evidence>
<dbReference type="OrthoDB" id="4187847at2759"/>
<dbReference type="GO" id="GO:0009272">
    <property type="term" value="P:fungal-type cell wall biogenesis"/>
    <property type="evidence" value="ECO:0007669"/>
    <property type="project" value="TreeGrafter"/>
</dbReference>
<keyword evidence="9" id="KW-0326">Glycosidase</keyword>
<proteinExistence type="inferred from homology"/>
<keyword evidence="7" id="KW-0472">Membrane</keyword>
<dbReference type="InterPro" id="IPR008928">
    <property type="entry name" value="6-hairpin_glycosidase_sf"/>
</dbReference>
<dbReference type="PANTHER" id="PTHR12145">
    <property type="entry name" value="MANNAN ENDO-1,6-ALPHA-MANNOSIDASE DCW1"/>
    <property type="match status" value="1"/>
</dbReference>
<dbReference type="EMBL" id="CDHN01000002">
    <property type="protein sequence ID" value="CEJ84309.1"/>
    <property type="molecule type" value="Genomic_DNA"/>
</dbReference>